<evidence type="ECO:0000313" key="2">
    <source>
        <dbReference type="EMBL" id="CAD6199293.1"/>
    </source>
</evidence>
<sequence>MVFLAFLSLNRLLVFVFPSANSVIFERKLFYLLTIVLTTLTVLSTILAIHFSELTRLYLPLGDAIDRAAVPEIMRVANRLYIIFPAFSILCYTALFIYFHRKYHDANVRKAIVAGERQILVQLFVISASYVTLFTVWEILNNVTIETTLKLKFIAFLNVIDTIPEFFIPIFLIFGTNNFKHIPSDVLKKLKRKG</sequence>
<feature type="transmembrane region" description="Helical" evidence="1">
    <location>
        <begin position="32"/>
        <end position="51"/>
    </location>
</feature>
<keyword evidence="3" id="KW-1185">Reference proteome</keyword>
<keyword evidence="1" id="KW-0812">Transmembrane</keyword>
<evidence type="ECO:0000313" key="3">
    <source>
        <dbReference type="Proteomes" id="UP000835052"/>
    </source>
</evidence>
<keyword evidence="1" id="KW-0472">Membrane</keyword>
<comment type="caution">
    <text evidence="2">The sequence shown here is derived from an EMBL/GenBank/DDBJ whole genome shotgun (WGS) entry which is preliminary data.</text>
</comment>
<evidence type="ECO:0000256" key="1">
    <source>
        <dbReference type="SAM" id="Phobius"/>
    </source>
</evidence>
<evidence type="ECO:0008006" key="4">
    <source>
        <dbReference type="Google" id="ProtNLM"/>
    </source>
</evidence>
<feature type="transmembrane region" description="Helical" evidence="1">
    <location>
        <begin position="119"/>
        <end position="141"/>
    </location>
</feature>
<gene>
    <name evidence="2" type="ORF">CAUJ_LOCUS15196</name>
</gene>
<organism evidence="2 3">
    <name type="scientific">Caenorhabditis auriculariae</name>
    <dbReference type="NCBI Taxonomy" id="2777116"/>
    <lineage>
        <taxon>Eukaryota</taxon>
        <taxon>Metazoa</taxon>
        <taxon>Ecdysozoa</taxon>
        <taxon>Nematoda</taxon>
        <taxon>Chromadorea</taxon>
        <taxon>Rhabditida</taxon>
        <taxon>Rhabditina</taxon>
        <taxon>Rhabditomorpha</taxon>
        <taxon>Rhabditoidea</taxon>
        <taxon>Rhabditidae</taxon>
        <taxon>Peloderinae</taxon>
        <taxon>Caenorhabditis</taxon>
    </lineage>
</organism>
<reference evidence="2" key="1">
    <citation type="submission" date="2020-10" db="EMBL/GenBank/DDBJ databases">
        <authorList>
            <person name="Kikuchi T."/>
        </authorList>
    </citation>
    <scope>NUCLEOTIDE SEQUENCE</scope>
    <source>
        <strain evidence="2">NKZ352</strain>
    </source>
</reference>
<protein>
    <recommendedName>
        <fullName evidence="4">Serpentine receptor class gamma</fullName>
    </recommendedName>
</protein>
<dbReference type="Proteomes" id="UP000835052">
    <property type="component" value="Unassembled WGS sequence"/>
</dbReference>
<accession>A0A8S1HVB0</accession>
<feature type="transmembrane region" description="Helical" evidence="1">
    <location>
        <begin position="153"/>
        <end position="174"/>
    </location>
</feature>
<keyword evidence="1" id="KW-1133">Transmembrane helix</keyword>
<proteinExistence type="predicted"/>
<feature type="transmembrane region" description="Helical" evidence="1">
    <location>
        <begin position="80"/>
        <end position="99"/>
    </location>
</feature>
<dbReference type="EMBL" id="CAJGYM010000164">
    <property type="protein sequence ID" value="CAD6199293.1"/>
    <property type="molecule type" value="Genomic_DNA"/>
</dbReference>
<dbReference type="AlphaFoldDB" id="A0A8S1HVB0"/>
<name>A0A8S1HVB0_9PELO</name>